<dbReference type="InterPro" id="IPR001736">
    <property type="entry name" value="PLipase_D/transphosphatidylase"/>
</dbReference>
<dbReference type="Proteomes" id="UP000030907">
    <property type="component" value="Chromosome"/>
</dbReference>
<reference evidence="7 8" key="1">
    <citation type="journal article" date="2015" name="Int. J. Syst. Evol. Microbiol.">
        <title>Description of Sphingopyxis fribergensis sp. nov. - a soil bacterium with the ability to degrade styrene and phenylacetic acid.</title>
        <authorList>
            <person name="Oelschlagel M."/>
            <person name="Ruckert C."/>
            <person name="Kalinowski J."/>
            <person name="Schmidt G."/>
            <person name="Schlomann M."/>
            <person name="Tischler D."/>
        </authorList>
    </citation>
    <scope>NUCLEOTIDE SEQUENCE [LARGE SCALE GENOMIC DNA]</scope>
    <source>
        <strain evidence="7 8">Kp5.2</strain>
    </source>
</reference>
<dbReference type="PROSITE" id="PS50035">
    <property type="entry name" value="PLD"/>
    <property type="match status" value="2"/>
</dbReference>
<feature type="domain" description="PLD phosphodiesterase" evidence="6">
    <location>
        <begin position="119"/>
        <end position="146"/>
    </location>
</feature>
<name>A0A0A7PM73_9SPHN</name>
<keyword evidence="8" id="KW-1185">Reference proteome</keyword>
<dbReference type="KEGG" id="sphk:SKP52_10685"/>
<dbReference type="PANTHER" id="PTHR21248">
    <property type="entry name" value="CARDIOLIPIN SYNTHASE"/>
    <property type="match status" value="1"/>
</dbReference>
<keyword evidence="4" id="KW-0964">Secreted</keyword>
<comment type="subcellular location">
    <subcellularLocation>
        <location evidence="2">Secreted</location>
    </subcellularLocation>
</comment>
<evidence type="ECO:0000256" key="4">
    <source>
        <dbReference type="ARBA" id="ARBA00022525"/>
    </source>
</evidence>
<evidence type="ECO:0000256" key="3">
    <source>
        <dbReference type="ARBA" id="ARBA00018392"/>
    </source>
</evidence>
<dbReference type="CDD" id="cd09159">
    <property type="entry name" value="PLDc_ybhO_like_2"/>
    <property type="match status" value="1"/>
</dbReference>
<dbReference type="PANTHER" id="PTHR21248:SF23">
    <property type="entry name" value="CARDIOLIPIN SYNTHASE B"/>
    <property type="match status" value="1"/>
</dbReference>
<dbReference type="Gene3D" id="3.30.870.10">
    <property type="entry name" value="Endonuclease Chain A"/>
    <property type="match status" value="2"/>
</dbReference>
<proteinExistence type="predicted"/>
<dbReference type="GO" id="GO:0016020">
    <property type="term" value="C:membrane"/>
    <property type="evidence" value="ECO:0007669"/>
    <property type="project" value="TreeGrafter"/>
</dbReference>
<protein>
    <recommendedName>
        <fullName evidence="3">Phospholipase D</fullName>
    </recommendedName>
    <alternativeName>
        <fullName evidence="5">Choline phosphatase</fullName>
    </alternativeName>
</protein>
<dbReference type="GO" id="GO:0032049">
    <property type="term" value="P:cardiolipin biosynthetic process"/>
    <property type="evidence" value="ECO:0007669"/>
    <property type="project" value="UniProtKB-ARBA"/>
</dbReference>
<gene>
    <name evidence="7" type="ORF">SKP52_10685</name>
</gene>
<feature type="domain" description="PLD phosphodiesterase" evidence="6">
    <location>
        <begin position="298"/>
        <end position="320"/>
    </location>
</feature>
<dbReference type="HOGENOM" id="CLU_038053_0_2_5"/>
<accession>A0A0A7PM73</accession>
<dbReference type="GO" id="GO:0008808">
    <property type="term" value="F:cardiolipin synthase activity"/>
    <property type="evidence" value="ECO:0007669"/>
    <property type="project" value="TreeGrafter"/>
</dbReference>
<dbReference type="InterPro" id="IPR025202">
    <property type="entry name" value="PLD-like_dom"/>
</dbReference>
<evidence type="ECO:0000313" key="8">
    <source>
        <dbReference type="Proteomes" id="UP000030907"/>
    </source>
</evidence>
<dbReference type="Pfam" id="PF13091">
    <property type="entry name" value="PLDc_2"/>
    <property type="match status" value="2"/>
</dbReference>
<dbReference type="EMBL" id="CP009122">
    <property type="protein sequence ID" value="AJA09042.1"/>
    <property type="molecule type" value="Genomic_DNA"/>
</dbReference>
<evidence type="ECO:0000256" key="2">
    <source>
        <dbReference type="ARBA" id="ARBA00004613"/>
    </source>
</evidence>
<dbReference type="STRING" id="1515612.SKP52_10685"/>
<dbReference type="CDD" id="cd09110">
    <property type="entry name" value="PLDc_CLS_1"/>
    <property type="match status" value="1"/>
</dbReference>
<evidence type="ECO:0000256" key="5">
    <source>
        <dbReference type="ARBA" id="ARBA00029594"/>
    </source>
</evidence>
<organism evidence="7 8">
    <name type="scientific">Sphingopyxis fribergensis</name>
    <dbReference type="NCBI Taxonomy" id="1515612"/>
    <lineage>
        <taxon>Bacteria</taxon>
        <taxon>Pseudomonadati</taxon>
        <taxon>Pseudomonadota</taxon>
        <taxon>Alphaproteobacteria</taxon>
        <taxon>Sphingomonadales</taxon>
        <taxon>Sphingomonadaceae</taxon>
        <taxon>Sphingopyxis</taxon>
    </lineage>
</organism>
<dbReference type="GO" id="GO:0005576">
    <property type="term" value="C:extracellular region"/>
    <property type="evidence" value="ECO:0007669"/>
    <property type="project" value="UniProtKB-SubCell"/>
</dbReference>
<comment type="function">
    <text evidence="1">Could be a virulence factor.</text>
</comment>
<evidence type="ECO:0000256" key="1">
    <source>
        <dbReference type="ARBA" id="ARBA00003145"/>
    </source>
</evidence>
<dbReference type="SUPFAM" id="SSF56024">
    <property type="entry name" value="Phospholipase D/nuclease"/>
    <property type="match status" value="2"/>
</dbReference>
<dbReference type="AlphaFoldDB" id="A0A0A7PM73"/>
<evidence type="ECO:0000313" key="7">
    <source>
        <dbReference type="EMBL" id="AJA09042.1"/>
    </source>
</evidence>
<sequence>MTGMMTEAHSNVDLSQRLTADVAGHRIALIFDGEERLARLLELINGAAHSIDIIMYIFEDDAAGGRIVDALLLAAKRGVRIRAVIDSFGSGDTPDTLFTPLREAGGSVTFFSRRWRSTYLIRNHQKLILIDEYIAVTGGFNIADAYLSPPRGDCWFDIGMIVKGPTVMRAAQWFAEIHDYTVNDDGKLLMLRRLIREWPVDGGAVSWLVGGPTQRLSPWARAVRADLEDARQLDMAMAYFSPGQGMLRRLGRVAQRGRARFVMAGKSDNPATIGASRLLYGYLLRKTADVWEYQPCKLHMKLIVIDDVVYIGSANFDVRSLFVNVEVMVRIADAGFAEKMRNFLGQLRPDCEVVTPDSHKVRASWLTRLRWTLAWFVVGVVDYTVSRKLNFGLGDPDPEV</sequence>
<dbReference type="SMART" id="SM00155">
    <property type="entry name" value="PLDc"/>
    <property type="match status" value="2"/>
</dbReference>
<evidence type="ECO:0000259" key="6">
    <source>
        <dbReference type="PROSITE" id="PS50035"/>
    </source>
</evidence>